<dbReference type="GO" id="GO:0003677">
    <property type="term" value="F:DNA binding"/>
    <property type="evidence" value="ECO:0007669"/>
    <property type="project" value="UniProtKB-KW"/>
</dbReference>
<name>E0IFN4_9BACL</name>
<dbReference type="InterPro" id="IPR012337">
    <property type="entry name" value="RNaseH-like_sf"/>
</dbReference>
<dbReference type="NCBIfam" id="NF033592">
    <property type="entry name" value="transpos_IS4_1"/>
    <property type="match status" value="1"/>
</dbReference>
<dbReference type="InterPro" id="IPR002559">
    <property type="entry name" value="Transposase_11"/>
</dbReference>
<evidence type="ECO:0000256" key="3">
    <source>
        <dbReference type="ARBA" id="ARBA00023125"/>
    </source>
</evidence>
<protein>
    <submittedName>
        <fullName evidence="6">Transposase IS4 family protein</fullName>
    </submittedName>
</protein>
<evidence type="ECO:0000256" key="2">
    <source>
        <dbReference type="ARBA" id="ARBA00022578"/>
    </source>
</evidence>
<keyword evidence="3" id="KW-0238">DNA-binding</keyword>
<keyword evidence="2" id="KW-0815">Transposition</keyword>
<dbReference type="STRING" id="717606.PaecuDRAFT_4494"/>
<accession>E0IFN4</accession>
<evidence type="ECO:0000256" key="4">
    <source>
        <dbReference type="ARBA" id="ARBA00023172"/>
    </source>
</evidence>
<dbReference type="Pfam" id="PF01609">
    <property type="entry name" value="DDE_Tnp_1"/>
    <property type="match status" value="1"/>
</dbReference>
<dbReference type="GO" id="GO:0006313">
    <property type="term" value="P:DNA transposition"/>
    <property type="evidence" value="ECO:0007669"/>
    <property type="project" value="InterPro"/>
</dbReference>
<dbReference type="PANTHER" id="PTHR33258">
    <property type="entry name" value="TRANSPOSASE INSL FOR INSERTION SEQUENCE ELEMENT IS186A-RELATED"/>
    <property type="match status" value="1"/>
</dbReference>
<sequence length="371" mass="42388">MNKSTTFSQLVQTALPKEIVDSFSNSVGYREVGRKFTVYDLFLFFAQAASDQWKSYREGALRAPACHLVKTCYSTVSKKAGDVPFGIFKQLLHYLLGHCNRQAKRKLSLPKELLILDSTKITVGAGRLPWAPLKGERAGVKLHVAYKPTQGQPHRIEETTGNRPDLLSSDALRDTDYIIVADRAYAKFIRFDTYVQERQSFVIRIRDNATFHQPRPRKGKKPVGSPILEDFTCQIGRDAKRSKQRHRIIKLQDPKGNPVILATNLTRSAEQIAELYRARWQIETFFRWVKQHVNVPVLFGTSPNAVYSQLYIAMTVYVLLKMLFDHVAPHVHVSASLSLTLFVRALRHHHLAPEWRVALTTFPFTFPFPVS</sequence>
<evidence type="ECO:0000313" key="6">
    <source>
        <dbReference type="EMBL" id="EFM08700.1"/>
    </source>
</evidence>
<comment type="similarity">
    <text evidence="1">Belongs to the transposase 11 family.</text>
</comment>
<organism evidence="6 7">
    <name type="scientific">Paenibacillus curdlanolyticus YK9</name>
    <dbReference type="NCBI Taxonomy" id="717606"/>
    <lineage>
        <taxon>Bacteria</taxon>
        <taxon>Bacillati</taxon>
        <taxon>Bacillota</taxon>
        <taxon>Bacilli</taxon>
        <taxon>Bacillales</taxon>
        <taxon>Paenibacillaceae</taxon>
        <taxon>Paenibacillus</taxon>
    </lineage>
</organism>
<evidence type="ECO:0000259" key="5">
    <source>
        <dbReference type="Pfam" id="PF01609"/>
    </source>
</evidence>
<feature type="domain" description="Transposase IS4-like" evidence="5">
    <location>
        <begin position="110"/>
        <end position="319"/>
    </location>
</feature>
<proteinExistence type="inferred from homology"/>
<reference evidence="6 7" key="1">
    <citation type="submission" date="2010-07" db="EMBL/GenBank/DDBJ databases">
        <title>The draft genome of Paenibacillus curdlanolyticus YK9.</title>
        <authorList>
            <consortium name="US DOE Joint Genome Institute (JGI-PGF)"/>
            <person name="Lucas S."/>
            <person name="Copeland A."/>
            <person name="Lapidus A."/>
            <person name="Cheng J.-F."/>
            <person name="Bruce D."/>
            <person name="Goodwin L."/>
            <person name="Pitluck S."/>
            <person name="Land M.L."/>
            <person name="Hauser L."/>
            <person name="Chang Y.-J."/>
            <person name="Jeffries C."/>
            <person name="Anderson I.J."/>
            <person name="Johnson E."/>
            <person name="Loganathan U."/>
            <person name="Mulhopadhyay B."/>
            <person name="Kyrpides N."/>
            <person name="Woyke T.J."/>
        </authorList>
    </citation>
    <scope>NUCLEOTIDE SEQUENCE [LARGE SCALE GENOMIC DNA]</scope>
    <source>
        <strain evidence="6 7">YK9</strain>
    </source>
</reference>
<dbReference type="Gene3D" id="3.90.350.10">
    <property type="entry name" value="Transposase Inhibitor Protein From Tn5, Chain A, domain 1"/>
    <property type="match status" value="1"/>
</dbReference>
<gene>
    <name evidence="6" type="ORF">PaecuDRAFT_4494</name>
</gene>
<dbReference type="eggNOG" id="COG3385">
    <property type="taxonomic scope" value="Bacteria"/>
</dbReference>
<dbReference type="RefSeq" id="WP_006040477.1">
    <property type="nucleotide sequence ID" value="NZ_AEDD01000014.1"/>
</dbReference>
<dbReference type="PANTHER" id="PTHR33258:SF1">
    <property type="entry name" value="TRANSPOSASE INSL FOR INSERTION SEQUENCE ELEMENT IS186A-RELATED"/>
    <property type="match status" value="1"/>
</dbReference>
<dbReference type="EMBL" id="AEDD01000014">
    <property type="protein sequence ID" value="EFM08700.1"/>
    <property type="molecule type" value="Genomic_DNA"/>
</dbReference>
<dbReference type="AlphaFoldDB" id="E0IFN4"/>
<dbReference type="GO" id="GO:0004803">
    <property type="term" value="F:transposase activity"/>
    <property type="evidence" value="ECO:0007669"/>
    <property type="project" value="InterPro"/>
</dbReference>
<dbReference type="Proteomes" id="UP000005387">
    <property type="component" value="Unassembled WGS sequence"/>
</dbReference>
<keyword evidence="7" id="KW-1185">Reference proteome</keyword>
<dbReference type="OrthoDB" id="368860at2"/>
<evidence type="ECO:0000313" key="7">
    <source>
        <dbReference type="Proteomes" id="UP000005387"/>
    </source>
</evidence>
<dbReference type="InterPro" id="IPR047952">
    <property type="entry name" value="Transpos_IS4"/>
</dbReference>
<dbReference type="SUPFAM" id="SSF53098">
    <property type="entry name" value="Ribonuclease H-like"/>
    <property type="match status" value="1"/>
</dbReference>
<evidence type="ECO:0000256" key="1">
    <source>
        <dbReference type="ARBA" id="ARBA00010075"/>
    </source>
</evidence>
<keyword evidence="4" id="KW-0233">DNA recombination</keyword>